<evidence type="ECO:0000256" key="6">
    <source>
        <dbReference type="ARBA" id="ARBA00022842"/>
    </source>
</evidence>
<dbReference type="eggNOG" id="COG1487">
    <property type="taxonomic scope" value="Bacteria"/>
</dbReference>
<dbReference type="GO" id="GO:0004540">
    <property type="term" value="F:RNA nuclease activity"/>
    <property type="evidence" value="ECO:0007669"/>
    <property type="project" value="InterPro"/>
</dbReference>
<reference evidence="10 11" key="1">
    <citation type="journal article" date="2010" name="Stand. Genomic Sci.">
        <title>Complete genome sequence of Conexibacter woesei type strain (ID131577).</title>
        <authorList>
            <person name="Pukall R."/>
            <person name="Lapidus A."/>
            <person name="Glavina Del Rio T."/>
            <person name="Copeland A."/>
            <person name="Tice H."/>
            <person name="Cheng J.-F."/>
            <person name="Lucas S."/>
            <person name="Chen F."/>
            <person name="Nolan M."/>
            <person name="Bruce D."/>
            <person name="Goodwin L."/>
            <person name="Pitluck S."/>
            <person name="Mavromatis K."/>
            <person name="Ivanova N."/>
            <person name="Ovchinnikova G."/>
            <person name="Pati A."/>
            <person name="Chen A."/>
            <person name="Palaniappan K."/>
            <person name="Land M."/>
            <person name="Hauser L."/>
            <person name="Chang Y.-J."/>
            <person name="Jeffries C.D."/>
            <person name="Chain P."/>
            <person name="Meincke L."/>
            <person name="Sims D."/>
            <person name="Brettin T."/>
            <person name="Detter J.C."/>
            <person name="Rohde M."/>
            <person name="Goeker M."/>
            <person name="Bristow J."/>
            <person name="Eisen J.A."/>
            <person name="Markowitz V."/>
            <person name="Kyrpides N.C."/>
            <person name="Klenk H.-P."/>
            <person name="Hugenholtz P."/>
        </authorList>
    </citation>
    <scope>NUCLEOTIDE SEQUENCE [LARGE SCALE GENOMIC DNA]</scope>
    <source>
        <strain evidence="11">DSM 14684 / CIP 108061 / JCM 11494 / NBRC 100937 / ID131577</strain>
    </source>
</reference>
<dbReference type="KEGG" id="cwo:Cwoe_3760"/>
<evidence type="ECO:0000256" key="2">
    <source>
        <dbReference type="ARBA" id="ARBA00022649"/>
    </source>
</evidence>
<dbReference type="HAMAP" id="MF_00265">
    <property type="entry name" value="VapC_Nob1"/>
    <property type="match status" value="1"/>
</dbReference>
<dbReference type="RefSeq" id="WP_012935228.1">
    <property type="nucleotide sequence ID" value="NC_013739.1"/>
</dbReference>
<comment type="cofactor">
    <cofactor evidence="1 8">
        <name>Mg(2+)</name>
        <dbReference type="ChEBI" id="CHEBI:18420"/>
    </cofactor>
</comment>
<evidence type="ECO:0000313" key="11">
    <source>
        <dbReference type="Proteomes" id="UP000008229"/>
    </source>
</evidence>
<dbReference type="InterPro" id="IPR029060">
    <property type="entry name" value="PIN-like_dom_sf"/>
</dbReference>
<evidence type="ECO:0000256" key="4">
    <source>
        <dbReference type="ARBA" id="ARBA00022723"/>
    </source>
</evidence>
<evidence type="ECO:0000256" key="3">
    <source>
        <dbReference type="ARBA" id="ARBA00022722"/>
    </source>
</evidence>
<gene>
    <name evidence="8" type="primary">vapC</name>
    <name evidence="10" type="ordered locus">Cwoe_3760</name>
</gene>
<keyword evidence="4 8" id="KW-0479">Metal-binding</keyword>
<dbReference type="InterPro" id="IPR050556">
    <property type="entry name" value="Type_II_TA_system_RNase"/>
</dbReference>
<dbReference type="GO" id="GO:0016787">
    <property type="term" value="F:hydrolase activity"/>
    <property type="evidence" value="ECO:0007669"/>
    <property type="project" value="UniProtKB-KW"/>
</dbReference>
<dbReference type="Pfam" id="PF01850">
    <property type="entry name" value="PIN"/>
    <property type="match status" value="1"/>
</dbReference>
<keyword evidence="11" id="KW-1185">Reference proteome</keyword>
<dbReference type="AlphaFoldDB" id="D3F1L4"/>
<evidence type="ECO:0000313" key="10">
    <source>
        <dbReference type="EMBL" id="ADB52177.1"/>
    </source>
</evidence>
<dbReference type="GO" id="GO:0000287">
    <property type="term" value="F:magnesium ion binding"/>
    <property type="evidence" value="ECO:0007669"/>
    <property type="project" value="UniProtKB-UniRule"/>
</dbReference>
<keyword evidence="8" id="KW-0800">Toxin</keyword>
<reference evidence="11" key="2">
    <citation type="submission" date="2010-01" db="EMBL/GenBank/DDBJ databases">
        <title>The complete genome of Conexibacter woesei DSM 14684.</title>
        <authorList>
            <consortium name="US DOE Joint Genome Institute (JGI-PGF)"/>
            <person name="Lucas S."/>
            <person name="Copeland A."/>
            <person name="Lapidus A."/>
            <person name="Glavina del Rio T."/>
            <person name="Dalin E."/>
            <person name="Tice H."/>
            <person name="Bruce D."/>
            <person name="Goodwin L."/>
            <person name="Pitluck S."/>
            <person name="Kyrpides N."/>
            <person name="Mavromatis K."/>
            <person name="Ivanova N."/>
            <person name="Mikhailova N."/>
            <person name="Chertkov O."/>
            <person name="Brettin T."/>
            <person name="Detter J.C."/>
            <person name="Han C."/>
            <person name="Larimer F."/>
            <person name="Land M."/>
            <person name="Hauser L."/>
            <person name="Markowitz V."/>
            <person name="Cheng J.-F."/>
            <person name="Hugenholtz P."/>
            <person name="Woyke T."/>
            <person name="Wu D."/>
            <person name="Pukall R."/>
            <person name="Steenblock K."/>
            <person name="Schneider S."/>
            <person name="Klenk H.-P."/>
            <person name="Eisen J.A."/>
        </authorList>
    </citation>
    <scope>NUCLEOTIDE SEQUENCE [LARGE SCALE GENOMIC DNA]</scope>
    <source>
        <strain evidence="11">DSM 14684 / CIP 108061 / JCM 11494 / NBRC 100937 / ID131577</strain>
    </source>
</reference>
<evidence type="ECO:0000256" key="7">
    <source>
        <dbReference type="ARBA" id="ARBA00038093"/>
    </source>
</evidence>
<keyword evidence="3 8" id="KW-0540">Nuclease</keyword>
<sequence length="148" mass="16124">MTASSTSLFDSSFVIADTSARLRARSGIVVAQWQRAVSARQITTCPVVKLELFHTARDANAVEAIEVEERAFRSIPITRSVQNAAIGAVRELARRGGGYHRVSLPDVLIAAAAQDVGADVLHYDRHFDRLAEVLHFRSIWLAPAGSLS</sequence>
<dbReference type="EC" id="3.1.-.-" evidence="8"/>
<dbReference type="PANTHER" id="PTHR33653">
    <property type="entry name" value="RIBONUCLEASE VAPC2"/>
    <property type="match status" value="1"/>
</dbReference>
<evidence type="ECO:0000256" key="1">
    <source>
        <dbReference type="ARBA" id="ARBA00001946"/>
    </source>
</evidence>
<accession>D3F1L4</accession>
<dbReference type="InterPro" id="IPR002716">
    <property type="entry name" value="PIN_dom"/>
</dbReference>
<comment type="function">
    <text evidence="8">Toxic component of a toxin-antitoxin (TA) system. An RNase.</text>
</comment>
<name>D3F1L4_CONWI</name>
<dbReference type="STRING" id="469383.Cwoe_3760"/>
<keyword evidence="6 8" id="KW-0460">Magnesium</keyword>
<keyword evidence="5 8" id="KW-0378">Hydrolase</keyword>
<feature type="domain" description="PIN" evidence="9">
    <location>
        <begin position="9"/>
        <end position="132"/>
    </location>
</feature>
<dbReference type="SUPFAM" id="SSF88723">
    <property type="entry name" value="PIN domain-like"/>
    <property type="match status" value="1"/>
</dbReference>
<dbReference type="PANTHER" id="PTHR33653:SF1">
    <property type="entry name" value="RIBONUCLEASE VAPC2"/>
    <property type="match status" value="1"/>
</dbReference>
<organism evidence="10 11">
    <name type="scientific">Conexibacter woesei (strain DSM 14684 / CCUG 47730 / CIP 108061 / JCM 11494 / NBRC 100937 / ID131577)</name>
    <dbReference type="NCBI Taxonomy" id="469383"/>
    <lineage>
        <taxon>Bacteria</taxon>
        <taxon>Bacillati</taxon>
        <taxon>Actinomycetota</taxon>
        <taxon>Thermoleophilia</taxon>
        <taxon>Solirubrobacterales</taxon>
        <taxon>Conexibacteraceae</taxon>
        <taxon>Conexibacter</taxon>
    </lineage>
</organism>
<dbReference type="Proteomes" id="UP000008229">
    <property type="component" value="Chromosome"/>
</dbReference>
<feature type="binding site" evidence="8">
    <location>
        <position position="106"/>
    </location>
    <ligand>
        <name>Mg(2+)</name>
        <dbReference type="ChEBI" id="CHEBI:18420"/>
    </ligand>
</feature>
<dbReference type="GO" id="GO:0090729">
    <property type="term" value="F:toxin activity"/>
    <property type="evidence" value="ECO:0007669"/>
    <property type="project" value="UniProtKB-KW"/>
</dbReference>
<dbReference type="InterPro" id="IPR022907">
    <property type="entry name" value="VapC_family"/>
</dbReference>
<protein>
    <recommendedName>
        <fullName evidence="8">Ribonuclease VapC</fullName>
        <shortName evidence="8">RNase VapC</shortName>
        <ecNumber evidence="8">3.1.-.-</ecNumber>
    </recommendedName>
    <alternativeName>
        <fullName evidence="8">Toxin VapC</fullName>
    </alternativeName>
</protein>
<evidence type="ECO:0000256" key="8">
    <source>
        <dbReference type="HAMAP-Rule" id="MF_00265"/>
    </source>
</evidence>
<dbReference type="EMBL" id="CP001854">
    <property type="protein sequence ID" value="ADB52177.1"/>
    <property type="molecule type" value="Genomic_DNA"/>
</dbReference>
<evidence type="ECO:0000259" key="9">
    <source>
        <dbReference type="Pfam" id="PF01850"/>
    </source>
</evidence>
<keyword evidence="2 8" id="KW-1277">Toxin-antitoxin system</keyword>
<comment type="similarity">
    <text evidence="7 8">Belongs to the PINc/VapC protein family.</text>
</comment>
<feature type="binding site" evidence="8">
    <location>
        <position position="10"/>
    </location>
    <ligand>
        <name>Mg(2+)</name>
        <dbReference type="ChEBI" id="CHEBI:18420"/>
    </ligand>
</feature>
<evidence type="ECO:0000256" key="5">
    <source>
        <dbReference type="ARBA" id="ARBA00022801"/>
    </source>
</evidence>
<dbReference type="HOGENOM" id="CLU_118482_4_0_11"/>
<dbReference type="Gene3D" id="3.40.50.1010">
    <property type="entry name" value="5'-nuclease"/>
    <property type="match status" value="1"/>
</dbReference>
<dbReference type="OrthoDB" id="5185254at2"/>
<proteinExistence type="inferred from homology"/>